<dbReference type="EMBL" id="JMCB01000029">
    <property type="protein sequence ID" value="KFE60671.1"/>
    <property type="molecule type" value="Genomic_DNA"/>
</dbReference>
<dbReference type="InterPro" id="IPR001568">
    <property type="entry name" value="RNase_T2-like"/>
</dbReference>
<comment type="caution">
    <text evidence="4">The sequence shown here is derived from an EMBL/GenBank/DDBJ whole genome shotgun (WGS) entry which is preliminary data.</text>
</comment>
<dbReference type="PROSITE" id="PS00531">
    <property type="entry name" value="RNASE_T2_2"/>
    <property type="match status" value="1"/>
</dbReference>
<comment type="similarity">
    <text evidence="1 2">Belongs to the RNase T2 family.</text>
</comment>
<evidence type="ECO:0000313" key="4">
    <source>
        <dbReference type="EMBL" id="KFE60671.1"/>
    </source>
</evidence>
<dbReference type="InterPro" id="IPR018188">
    <property type="entry name" value="RNase_T2_His_AS_1"/>
</dbReference>
<organism evidence="4 5">
    <name type="scientific">Hyalangium minutum</name>
    <dbReference type="NCBI Taxonomy" id="394096"/>
    <lineage>
        <taxon>Bacteria</taxon>
        <taxon>Pseudomonadati</taxon>
        <taxon>Myxococcota</taxon>
        <taxon>Myxococcia</taxon>
        <taxon>Myxococcales</taxon>
        <taxon>Cystobacterineae</taxon>
        <taxon>Archangiaceae</taxon>
        <taxon>Hyalangium</taxon>
    </lineage>
</organism>
<evidence type="ECO:0000256" key="1">
    <source>
        <dbReference type="ARBA" id="ARBA00007469"/>
    </source>
</evidence>
<evidence type="ECO:0000313" key="3">
    <source>
        <dbReference type="EMBL" id="KFE58433.1"/>
    </source>
</evidence>
<dbReference type="GO" id="GO:0006401">
    <property type="term" value="P:RNA catabolic process"/>
    <property type="evidence" value="ECO:0007669"/>
    <property type="project" value="UniProtKB-ARBA"/>
</dbReference>
<gene>
    <name evidence="4" type="ORF">DB31_4853</name>
    <name evidence="3" type="ORF">DB31_6699</name>
</gene>
<evidence type="ECO:0000313" key="5">
    <source>
        <dbReference type="Proteomes" id="UP000028725"/>
    </source>
</evidence>
<reference evidence="4 5" key="1">
    <citation type="submission" date="2014-04" db="EMBL/GenBank/DDBJ databases">
        <title>Genome assembly of Hyalangium minutum DSM 14724.</title>
        <authorList>
            <person name="Sharma G."/>
            <person name="Subramanian S."/>
        </authorList>
    </citation>
    <scope>NUCLEOTIDE SEQUENCE [LARGE SCALE GENOMIC DNA]</scope>
    <source>
        <strain evidence="4 5">DSM 14724</strain>
    </source>
</reference>
<dbReference type="InterPro" id="IPR033130">
    <property type="entry name" value="RNase_T2_His_AS_2"/>
</dbReference>
<dbReference type="GO" id="GO:0003723">
    <property type="term" value="F:RNA binding"/>
    <property type="evidence" value="ECO:0007669"/>
    <property type="project" value="InterPro"/>
</dbReference>
<dbReference type="PANTHER" id="PTHR11240:SF22">
    <property type="entry name" value="RIBONUCLEASE T2"/>
    <property type="match status" value="1"/>
</dbReference>
<sequence length="310" mass="31787">MAEEFNLRPLASGITPNGANAAGSPNGGPGTAVPFGFYLLALSWAPNFCCGHPDKEECQGLSGSFGATHLTIHGLWPSYTDAEAQQAGSQYAWPQYCAPYGSCTSKNPPSGCFPDPSTIPEAMKIYGPGYVSDNDFLADHEWPKHGSCTGLDSGTYFSSAITELKALPGDQGTPALLAQNVGGTVSATELRAAFGSPESVVLSCDSNCNLTQVGICLKNTGLGSVPSQVRTACPNNTTQSAYDNGCFVNHCQNVTIQAAGQCSSGGSSSSGTGGKCSSPNQGPSCTEDSACVSQGYLRCAKSGCCTTVPL</sequence>
<accession>A0A085VZ08</accession>
<dbReference type="STRING" id="394096.DB31_4853"/>
<protein>
    <submittedName>
        <fullName evidence="3">Ribonuclease I</fullName>
    </submittedName>
</protein>
<dbReference type="Pfam" id="PF00445">
    <property type="entry name" value="Ribonuclease_T2"/>
    <property type="match status" value="1"/>
</dbReference>
<evidence type="ECO:0000256" key="2">
    <source>
        <dbReference type="RuleBase" id="RU004328"/>
    </source>
</evidence>
<dbReference type="EMBL" id="JMCB01000040">
    <property type="protein sequence ID" value="KFE58433.1"/>
    <property type="molecule type" value="Genomic_DNA"/>
</dbReference>
<dbReference type="Gene3D" id="3.90.730.10">
    <property type="entry name" value="Ribonuclease T2-like"/>
    <property type="match status" value="1"/>
</dbReference>
<dbReference type="AlphaFoldDB" id="A0A085VZ08"/>
<dbReference type="Proteomes" id="UP000028725">
    <property type="component" value="Unassembled WGS sequence"/>
</dbReference>
<dbReference type="PROSITE" id="PS00530">
    <property type="entry name" value="RNASE_T2_1"/>
    <property type="match status" value="1"/>
</dbReference>
<dbReference type="GO" id="GO:0033897">
    <property type="term" value="F:ribonuclease T2 activity"/>
    <property type="evidence" value="ECO:0007669"/>
    <property type="project" value="InterPro"/>
</dbReference>
<dbReference type="InterPro" id="IPR036430">
    <property type="entry name" value="RNase_T2-like_sf"/>
</dbReference>
<dbReference type="PANTHER" id="PTHR11240">
    <property type="entry name" value="RIBONUCLEASE T2"/>
    <property type="match status" value="1"/>
</dbReference>
<dbReference type="SUPFAM" id="SSF55895">
    <property type="entry name" value="Ribonuclease Rh-like"/>
    <property type="match status" value="1"/>
</dbReference>
<proteinExistence type="inferred from homology"/>
<name>A0A085VZ08_9BACT</name>
<keyword evidence="5" id="KW-1185">Reference proteome</keyword>